<accession>A0A9N9AWC9</accession>
<reference evidence="1" key="1">
    <citation type="submission" date="2021-06" db="EMBL/GenBank/DDBJ databases">
        <authorList>
            <person name="Kallberg Y."/>
            <person name="Tangrot J."/>
            <person name="Rosling A."/>
        </authorList>
    </citation>
    <scope>NUCLEOTIDE SEQUENCE</scope>
    <source>
        <strain evidence="1">87-6 pot B 2015</strain>
    </source>
</reference>
<comment type="caution">
    <text evidence="1">The sequence shown here is derived from an EMBL/GenBank/DDBJ whole genome shotgun (WGS) entry which is preliminary data.</text>
</comment>
<dbReference type="EMBL" id="CAJVPP010001303">
    <property type="protein sequence ID" value="CAG8547407.1"/>
    <property type="molecule type" value="Genomic_DNA"/>
</dbReference>
<gene>
    <name evidence="1" type="ORF">FMOSSE_LOCUS6290</name>
</gene>
<sequence>MSKQGNKKYYYIESAKWQPPPNDPLPTPRELAYRGAKRKIGEIQYQEGFCRTSIALDQAE</sequence>
<evidence type="ECO:0000313" key="1">
    <source>
        <dbReference type="EMBL" id="CAG8547407.1"/>
    </source>
</evidence>
<name>A0A9N9AWC9_FUNMO</name>
<proteinExistence type="predicted"/>
<evidence type="ECO:0000313" key="2">
    <source>
        <dbReference type="Proteomes" id="UP000789375"/>
    </source>
</evidence>
<dbReference type="AlphaFoldDB" id="A0A9N9AWC9"/>
<organism evidence="1 2">
    <name type="scientific">Funneliformis mosseae</name>
    <name type="common">Endomycorrhizal fungus</name>
    <name type="synonym">Glomus mosseae</name>
    <dbReference type="NCBI Taxonomy" id="27381"/>
    <lineage>
        <taxon>Eukaryota</taxon>
        <taxon>Fungi</taxon>
        <taxon>Fungi incertae sedis</taxon>
        <taxon>Mucoromycota</taxon>
        <taxon>Glomeromycotina</taxon>
        <taxon>Glomeromycetes</taxon>
        <taxon>Glomerales</taxon>
        <taxon>Glomeraceae</taxon>
        <taxon>Funneliformis</taxon>
    </lineage>
</organism>
<keyword evidence="2" id="KW-1185">Reference proteome</keyword>
<protein>
    <submittedName>
        <fullName evidence="1">9358_t:CDS:1</fullName>
    </submittedName>
</protein>
<dbReference type="Proteomes" id="UP000789375">
    <property type="component" value="Unassembled WGS sequence"/>
</dbReference>